<gene>
    <name evidence="11" type="ORF">SI7747_12015523</name>
    <name evidence="12" type="ORF">SI8410_12016756</name>
</gene>
<dbReference type="PANTHER" id="PTHR47172">
    <property type="entry name" value="OS01G0976800 PROTEIN"/>
    <property type="match status" value="1"/>
</dbReference>
<evidence type="ECO:0000256" key="3">
    <source>
        <dbReference type="ARBA" id="ARBA00022833"/>
    </source>
</evidence>
<dbReference type="GO" id="GO:0043565">
    <property type="term" value="F:sequence-specific DNA binding"/>
    <property type="evidence" value="ECO:0007669"/>
    <property type="project" value="InterPro"/>
</dbReference>
<keyword evidence="2 8" id="KW-0863">Zinc-finger</keyword>
<sequence>MDHSGDKSSGSVDSERKSGEEASDEGSQFREPKCCTICRTTRTPLWRGGPSGPKSLCNACGIRYGKKRRELQGPEGGVKEKRERRRKAITKAGILRLLGLGKDARLKPATLLQMEQRWPWRRLGEEEEAAVLLMALSSGFL</sequence>
<accession>A0A7I8L9X2</accession>
<evidence type="ECO:0000313" key="11">
    <source>
        <dbReference type="EMBL" id="CAA2629885.1"/>
    </source>
</evidence>
<proteinExistence type="inferred from homology"/>
<keyword evidence="13" id="KW-1185">Reference proteome</keyword>
<dbReference type="AlphaFoldDB" id="A0A7I8L9X2"/>
<feature type="domain" description="GATA-type" evidence="10">
    <location>
        <begin position="29"/>
        <end position="64"/>
    </location>
</feature>
<comment type="similarity">
    <text evidence="6">Belongs to the type IV zinc-finger family. Class B subfamily.</text>
</comment>
<evidence type="ECO:0000256" key="9">
    <source>
        <dbReference type="SAM" id="MobiDB-lite"/>
    </source>
</evidence>
<evidence type="ECO:0000313" key="13">
    <source>
        <dbReference type="Proteomes" id="UP000663760"/>
    </source>
</evidence>
<evidence type="ECO:0000256" key="4">
    <source>
        <dbReference type="ARBA" id="ARBA00023015"/>
    </source>
</evidence>
<dbReference type="OrthoDB" id="2162994at2759"/>
<dbReference type="SMART" id="SM00401">
    <property type="entry name" value="ZnF_GATA"/>
    <property type="match status" value="1"/>
</dbReference>
<dbReference type="CDD" id="cd00202">
    <property type="entry name" value="ZnF_GATA"/>
    <property type="match status" value="1"/>
</dbReference>
<evidence type="ECO:0000313" key="12">
    <source>
        <dbReference type="EMBL" id="CAA7406078.1"/>
    </source>
</evidence>
<keyword evidence="3" id="KW-0862">Zinc</keyword>
<evidence type="ECO:0000256" key="7">
    <source>
        <dbReference type="ARBA" id="ARBA00037539"/>
    </source>
</evidence>
<dbReference type="Pfam" id="PF00320">
    <property type="entry name" value="GATA"/>
    <property type="match status" value="1"/>
</dbReference>
<dbReference type="GO" id="GO:0008270">
    <property type="term" value="F:zinc ion binding"/>
    <property type="evidence" value="ECO:0007669"/>
    <property type="project" value="UniProtKB-KW"/>
</dbReference>
<dbReference type="EMBL" id="LR743599">
    <property type="protein sequence ID" value="CAA2629885.1"/>
    <property type="molecule type" value="Genomic_DNA"/>
</dbReference>
<feature type="region of interest" description="Disordered" evidence="9">
    <location>
        <begin position="1"/>
        <end position="29"/>
    </location>
</feature>
<dbReference type="GO" id="GO:0006355">
    <property type="term" value="P:regulation of DNA-templated transcription"/>
    <property type="evidence" value="ECO:0007669"/>
    <property type="project" value="InterPro"/>
</dbReference>
<keyword evidence="4" id="KW-0805">Transcription regulation</keyword>
<keyword evidence="1" id="KW-0479">Metal-binding</keyword>
<reference evidence="12" key="1">
    <citation type="submission" date="2020-02" db="EMBL/GenBank/DDBJ databases">
        <authorList>
            <person name="Scholz U."/>
            <person name="Mascher M."/>
            <person name="Fiebig A."/>
        </authorList>
    </citation>
    <scope>NUCLEOTIDE SEQUENCE</scope>
</reference>
<protein>
    <recommendedName>
        <fullName evidence="10">GATA-type domain-containing protein</fullName>
    </recommendedName>
</protein>
<name>A0A7I8L9X2_SPIIN</name>
<dbReference type="SUPFAM" id="SSF57716">
    <property type="entry name" value="Glucocorticoid receptor-like (DNA-binding domain)"/>
    <property type="match status" value="1"/>
</dbReference>
<dbReference type="Gene3D" id="3.30.50.10">
    <property type="entry name" value="Erythroid Transcription Factor GATA-1, subunit A"/>
    <property type="match status" value="1"/>
</dbReference>
<dbReference type="PROSITE" id="PS00344">
    <property type="entry name" value="GATA_ZN_FINGER_1"/>
    <property type="match status" value="1"/>
</dbReference>
<evidence type="ECO:0000259" key="10">
    <source>
        <dbReference type="PROSITE" id="PS50114"/>
    </source>
</evidence>
<evidence type="ECO:0000256" key="2">
    <source>
        <dbReference type="ARBA" id="ARBA00022771"/>
    </source>
</evidence>
<evidence type="ECO:0000256" key="6">
    <source>
        <dbReference type="ARBA" id="ARBA00024019"/>
    </source>
</evidence>
<dbReference type="Proteomes" id="UP000663760">
    <property type="component" value="Chromosome 12"/>
</dbReference>
<dbReference type="InterPro" id="IPR000679">
    <property type="entry name" value="Znf_GATA"/>
</dbReference>
<dbReference type="PROSITE" id="PS50114">
    <property type="entry name" value="GATA_ZN_FINGER_2"/>
    <property type="match status" value="1"/>
</dbReference>
<keyword evidence="5" id="KW-0804">Transcription</keyword>
<dbReference type="EMBL" id="LR746275">
    <property type="protein sequence ID" value="CAA7406078.1"/>
    <property type="molecule type" value="Genomic_DNA"/>
</dbReference>
<evidence type="ECO:0000256" key="1">
    <source>
        <dbReference type="ARBA" id="ARBA00022723"/>
    </source>
</evidence>
<organism evidence="12 13">
    <name type="scientific">Spirodela intermedia</name>
    <name type="common">Intermediate duckweed</name>
    <dbReference type="NCBI Taxonomy" id="51605"/>
    <lineage>
        <taxon>Eukaryota</taxon>
        <taxon>Viridiplantae</taxon>
        <taxon>Streptophyta</taxon>
        <taxon>Embryophyta</taxon>
        <taxon>Tracheophyta</taxon>
        <taxon>Spermatophyta</taxon>
        <taxon>Magnoliopsida</taxon>
        <taxon>Liliopsida</taxon>
        <taxon>Araceae</taxon>
        <taxon>Lemnoideae</taxon>
        <taxon>Spirodela</taxon>
    </lineage>
</organism>
<dbReference type="PANTHER" id="PTHR47172:SF24">
    <property type="entry name" value="GATA ZINC FINGER DOMAIN-CONTAINING PROTEIN 14-RELATED"/>
    <property type="match status" value="1"/>
</dbReference>
<comment type="function">
    <text evidence="7">Transcriptional regulator that specifically binds 5'-GATA-3' or 5'-GAT-3' motifs within gene promoters.</text>
</comment>
<evidence type="ECO:0000256" key="8">
    <source>
        <dbReference type="PROSITE-ProRule" id="PRU00094"/>
    </source>
</evidence>
<dbReference type="InterPro" id="IPR013088">
    <property type="entry name" value="Znf_NHR/GATA"/>
</dbReference>
<evidence type="ECO:0000256" key="5">
    <source>
        <dbReference type="ARBA" id="ARBA00023163"/>
    </source>
</evidence>